<sequence length="367" mass="40636">MFKVGITRFSGSAAFRRTVPKVSAILPLRCAAPAGLQTVRWNSTQPASEIQTDMSNLVDPATLASTASDLHSDQIGYLASVGLGEGWGPTSAICNLLEYVHVYSGLPWWATIACSTIAVRALMFPLYVKSSANMAKMSKIKPQLDKCMEAVKGGDSKERVKALTERRTLMKEHNIKTSHGFFPLLQLPIAYGFFQATRAMASIPVEGFTTQGALWFENLATVDPYLGLQILSACVVTGMIRLGGETGAQAMNPLMKKILTYLPFLSIFITYNMDAAVLVYFAANSLFSIVQSMVLRNKVFRKMVNIPQIEKPVPVEGAKPPPSTLGEWWTQYNTKMRESAEKEKLKNKVDKAEKRSRSKNQNFIKRH</sequence>
<name>A0AAX4HB36_9ASCO</name>
<evidence type="ECO:0000259" key="12">
    <source>
        <dbReference type="Pfam" id="PF02096"/>
    </source>
</evidence>
<dbReference type="AlphaFoldDB" id="A0AAX4HB36"/>
<evidence type="ECO:0000313" key="14">
    <source>
        <dbReference type="Proteomes" id="UP001338582"/>
    </source>
</evidence>
<dbReference type="PANTHER" id="PTHR12428">
    <property type="entry name" value="OXA1"/>
    <property type="match status" value="1"/>
</dbReference>
<keyword evidence="6 11" id="KW-1133">Transmembrane helix</keyword>
<dbReference type="CDD" id="cd20069">
    <property type="entry name" value="5TM_Oxa1-like"/>
    <property type="match status" value="1"/>
</dbReference>
<evidence type="ECO:0000256" key="4">
    <source>
        <dbReference type="ARBA" id="ARBA00022792"/>
    </source>
</evidence>
<dbReference type="Pfam" id="PF02096">
    <property type="entry name" value="60KD_IMP"/>
    <property type="match status" value="1"/>
</dbReference>
<dbReference type="NCBIfam" id="TIGR03592">
    <property type="entry name" value="yidC_oxa1_cterm"/>
    <property type="match status" value="1"/>
</dbReference>
<feature type="transmembrane region" description="Helical" evidence="11">
    <location>
        <begin position="106"/>
        <end position="128"/>
    </location>
</feature>
<dbReference type="PANTHER" id="PTHR12428:SF66">
    <property type="entry name" value="MITOCHONDRIAL INNER MEMBRANE PROTEIN OXA1L"/>
    <property type="match status" value="1"/>
</dbReference>
<evidence type="ECO:0000313" key="13">
    <source>
        <dbReference type="EMBL" id="WPK24975.1"/>
    </source>
</evidence>
<evidence type="ECO:0000256" key="1">
    <source>
        <dbReference type="ARBA" id="ARBA00004448"/>
    </source>
</evidence>
<reference evidence="13 14" key="1">
    <citation type="submission" date="2023-10" db="EMBL/GenBank/DDBJ databases">
        <title>Draft Genome Sequence of Candida saopaulonensis from a very Premature Infant with Sepsis.</title>
        <authorList>
            <person name="Ning Y."/>
            <person name="Dai R."/>
            <person name="Xiao M."/>
            <person name="Xu Y."/>
            <person name="Yan Q."/>
            <person name="Zhang L."/>
        </authorList>
    </citation>
    <scope>NUCLEOTIDE SEQUENCE [LARGE SCALE GENOMIC DNA]</scope>
    <source>
        <strain evidence="13 14">19XY460</strain>
    </source>
</reference>
<evidence type="ECO:0000256" key="8">
    <source>
        <dbReference type="ARBA" id="ARBA00023136"/>
    </source>
</evidence>
<keyword evidence="7" id="KW-0496">Mitochondrion</keyword>
<evidence type="ECO:0000256" key="2">
    <source>
        <dbReference type="ARBA" id="ARBA00009877"/>
    </source>
</evidence>
<dbReference type="GO" id="GO:0032977">
    <property type="term" value="F:membrane insertase activity"/>
    <property type="evidence" value="ECO:0007669"/>
    <property type="project" value="InterPro"/>
</dbReference>
<proteinExistence type="inferred from homology"/>
<comment type="subcellular location">
    <subcellularLocation>
        <location evidence="9">Membrane</location>
        <topology evidence="9">Multi-pass membrane protein</topology>
    </subcellularLocation>
    <subcellularLocation>
        <location evidence="1">Mitochondrion inner membrane</location>
        <topology evidence="1">Multi-pass membrane protein</topology>
    </subcellularLocation>
</comment>
<gene>
    <name evidence="13" type="ORF">PUMCH_002274</name>
</gene>
<keyword evidence="3 9" id="KW-0812">Transmembrane</keyword>
<keyword evidence="5" id="KW-0809">Transit peptide</keyword>
<dbReference type="Proteomes" id="UP001338582">
    <property type="component" value="Chromosome 3"/>
</dbReference>
<keyword evidence="4" id="KW-0999">Mitochondrion inner membrane</keyword>
<dbReference type="GO" id="GO:0032979">
    <property type="term" value="P:protein insertion into mitochondrial inner membrane from matrix"/>
    <property type="evidence" value="ECO:0007669"/>
    <property type="project" value="TreeGrafter"/>
</dbReference>
<accession>A0AAX4HB36</accession>
<evidence type="ECO:0000256" key="10">
    <source>
        <dbReference type="SAM" id="MobiDB-lite"/>
    </source>
</evidence>
<evidence type="ECO:0000256" key="6">
    <source>
        <dbReference type="ARBA" id="ARBA00022989"/>
    </source>
</evidence>
<protein>
    <recommendedName>
        <fullName evidence="12">Membrane insertase YidC/Oxa/ALB C-terminal domain-containing protein</fullName>
    </recommendedName>
</protein>
<feature type="compositionally biased region" description="Basic and acidic residues" evidence="10">
    <location>
        <begin position="338"/>
        <end position="355"/>
    </location>
</feature>
<evidence type="ECO:0000256" key="3">
    <source>
        <dbReference type="ARBA" id="ARBA00022692"/>
    </source>
</evidence>
<feature type="compositionally biased region" description="Basic residues" evidence="10">
    <location>
        <begin position="356"/>
        <end position="367"/>
    </location>
</feature>
<dbReference type="InterPro" id="IPR028055">
    <property type="entry name" value="YidC/Oxa/ALB_C"/>
</dbReference>
<keyword evidence="14" id="KW-1185">Reference proteome</keyword>
<keyword evidence="8 11" id="KW-0472">Membrane</keyword>
<evidence type="ECO:0000256" key="11">
    <source>
        <dbReference type="SAM" id="Phobius"/>
    </source>
</evidence>
<evidence type="ECO:0000256" key="5">
    <source>
        <dbReference type="ARBA" id="ARBA00022946"/>
    </source>
</evidence>
<dbReference type="InterPro" id="IPR001708">
    <property type="entry name" value="YidC/ALB3/OXA1/COX18"/>
</dbReference>
<dbReference type="GeneID" id="88173339"/>
<dbReference type="RefSeq" id="XP_062877358.1">
    <property type="nucleotide sequence ID" value="XM_063021288.1"/>
</dbReference>
<dbReference type="EMBL" id="CP138896">
    <property type="protein sequence ID" value="WPK24975.1"/>
    <property type="molecule type" value="Genomic_DNA"/>
</dbReference>
<feature type="domain" description="Membrane insertase YidC/Oxa/ALB C-terminal" evidence="12">
    <location>
        <begin position="108"/>
        <end position="296"/>
    </location>
</feature>
<dbReference type="KEGG" id="asau:88173339"/>
<dbReference type="GO" id="GO:0005743">
    <property type="term" value="C:mitochondrial inner membrane"/>
    <property type="evidence" value="ECO:0007669"/>
    <property type="project" value="UniProtKB-SubCell"/>
</dbReference>
<evidence type="ECO:0000256" key="7">
    <source>
        <dbReference type="ARBA" id="ARBA00023128"/>
    </source>
</evidence>
<comment type="similarity">
    <text evidence="2 9">Belongs to the OXA1/ALB3/YidC family.</text>
</comment>
<feature type="region of interest" description="Disordered" evidence="10">
    <location>
        <begin position="338"/>
        <end position="367"/>
    </location>
</feature>
<evidence type="ECO:0000256" key="9">
    <source>
        <dbReference type="RuleBase" id="RU003945"/>
    </source>
</evidence>
<organism evidence="13 14">
    <name type="scientific">Australozyma saopauloensis</name>
    <dbReference type="NCBI Taxonomy" id="291208"/>
    <lineage>
        <taxon>Eukaryota</taxon>
        <taxon>Fungi</taxon>
        <taxon>Dikarya</taxon>
        <taxon>Ascomycota</taxon>
        <taxon>Saccharomycotina</taxon>
        <taxon>Pichiomycetes</taxon>
        <taxon>Metschnikowiaceae</taxon>
        <taxon>Australozyma</taxon>
    </lineage>
</organism>